<accession>A0AAD5LYU1</accession>
<dbReference type="GO" id="GO:0006629">
    <property type="term" value="P:lipid metabolic process"/>
    <property type="evidence" value="ECO:0007669"/>
    <property type="project" value="InterPro"/>
</dbReference>
<evidence type="ECO:0000313" key="1">
    <source>
        <dbReference type="EMBL" id="KAJ1346848.1"/>
    </source>
</evidence>
<dbReference type="GO" id="GO:0008081">
    <property type="term" value="F:phosphoric diester hydrolase activity"/>
    <property type="evidence" value="ECO:0007669"/>
    <property type="project" value="InterPro"/>
</dbReference>
<reference evidence="1" key="1">
    <citation type="submission" date="2021-06" db="EMBL/GenBank/DDBJ databases">
        <title>Parelaphostrongylus tenuis whole genome reference sequence.</title>
        <authorList>
            <person name="Garwood T.J."/>
            <person name="Larsen P.A."/>
            <person name="Fountain-Jones N.M."/>
            <person name="Garbe J.R."/>
            <person name="Macchietto M.G."/>
            <person name="Kania S.A."/>
            <person name="Gerhold R.W."/>
            <person name="Richards J.E."/>
            <person name="Wolf T.M."/>
        </authorList>
    </citation>
    <scope>NUCLEOTIDE SEQUENCE</scope>
    <source>
        <strain evidence="1">MNPRO001-30</strain>
        <tissue evidence="1">Meninges</tissue>
    </source>
</reference>
<dbReference type="Proteomes" id="UP001196413">
    <property type="component" value="Unassembled WGS sequence"/>
</dbReference>
<sequence>MNHLFNMDMTTFRVLQCEIVELLGEHKMCPFMNLNMVSLDFMWKNGYRVIVFSPFTETIPTIFWSPAMISSPWPDTNNVDILLDFLDSNLEHRRYNPLGFFVSQGVCTPKNSDIIRRWRSTLRSSFSLRTNRKMLEWLDKLSKEKQLKVNIVILDFVEEEYSRKIISLNHFTKC</sequence>
<keyword evidence="2" id="KW-1185">Reference proteome</keyword>
<dbReference type="InterPro" id="IPR017946">
    <property type="entry name" value="PLC-like_Pdiesterase_TIM-brl"/>
</dbReference>
<name>A0AAD5LYU1_PARTN</name>
<gene>
    <name evidence="1" type="ORF">KIN20_001758</name>
</gene>
<comment type="caution">
    <text evidence="1">The sequence shown here is derived from an EMBL/GenBank/DDBJ whole genome shotgun (WGS) entry which is preliminary data.</text>
</comment>
<dbReference type="EMBL" id="JAHQIW010000232">
    <property type="protein sequence ID" value="KAJ1346848.1"/>
    <property type="molecule type" value="Genomic_DNA"/>
</dbReference>
<dbReference type="SUPFAM" id="SSF51695">
    <property type="entry name" value="PLC-like phosphodiesterases"/>
    <property type="match status" value="1"/>
</dbReference>
<protein>
    <submittedName>
        <fullName evidence="1">Uncharacterized protein</fullName>
    </submittedName>
</protein>
<dbReference type="AlphaFoldDB" id="A0AAD5LYU1"/>
<organism evidence="1 2">
    <name type="scientific">Parelaphostrongylus tenuis</name>
    <name type="common">Meningeal worm</name>
    <dbReference type="NCBI Taxonomy" id="148309"/>
    <lineage>
        <taxon>Eukaryota</taxon>
        <taxon>Metazoa</taxon>
        <taxon>Ecdysozoa</taxon>
        <taxon>Nematoda</taxon>
        <taxon>Chromadorea</taxon>
        <taxon>Rhabditida</taxon>
        <taxon>Rhabditina</taxon>
        <taxon>Rhabditomorpha</taxon>
        <taxon>Strongyloidea</taxon>
        <taxon>Metastrongylidae</taxon>
        <taxon>Parelaphostrongylus</taxon>
    </lineage>
</organism>
<proteinExistence type="predicted"/>
<dbReference type="Gene3D" id="3.20.20.190">
    <property type="entry name" value="Phosphatidylinositol (PI) phosphodiesterase"/>
    <property type="match status" value="1"/>
</dbReference>
<evidence type="ECO:0000313" key="2">
    <source>
        <dbReference type="Proteomes" id="UP001196413"/>
    </source>
</evidence>